<sequence length="156" mass="17745">MHGLPRITLERHAPATTLLRSRPQATVQSRQPLRVQAARVAGVDIPNQKRIEFSLRYIYGIGPTTSKAILDATGIENKRTKDLSEEELSKLREEVDNYQLEGDLRRAISQDIKRLKDIGSYRGRRHIMGLPCRGQRTKNNCRTRKGRRKTVTGGSK</sequence>
<dbReference type="Gene3D" id="4.10.910.10">
    <property type="entry name" value="30s ribosomal protein s13, domain 2"/>
    <property type="match status" value="1"/>
</dbReference>
<dbReference type="GO" id="GO:0003735">
    <property type="term" value="F:structural constituent of ribosome"/>
    <property type="evidence" value="ECO:0007669"/>
    <property type="project" value="InterPro"/>
</dbReference>
<keyword evidence="6" id="KW-0687">Ribonucleoprotein</keyword>
<protein>
    <recommendedName>
        <fullName evidence="10">30S ribosomal protein S13, chloroplastic</fullName>
    </recommendedName>
</protein>
<gene>
    <name evidence="8" type="ORF">WJX73_007193</name>
</gene>
<evidence type="ECO:0000256" key="3">
    <source>
        <dbReference type="ARBA" id="ARBA00022730"/>
    </source>
</evidence>
<reference evidence="8 9" key="1">
    <citation type="journal article" date="2024" name="Nat. Commun.">
        <title>Phylogenomics reveals the evolutionary origins of lichenization in chlorophyte algae.</title>
        <authorList>
            <person name="Puginier C."/>
            <person name="Libourel C."/>
            <person name="Otte J."/>
            <person name="Skaloud P."/>
            <person name="Haon M."/>
            <person name="Grisel S."/>
            <person name="Petersen M."/>
            <person name="Berrin J.G."/>
            <person name="Delaux P.M."/>
            <person name="Dal Grande F."/>
            <person name="Keller J."/>
        </authorList>
    </citation>
    <scope>NUCLEOTIDE SEQUENCE [LARGE SCALE GENOMIC DNA]</scope>
    <source>
        <strain evidence="8 9">SAG 2036</strain>
    </source>
</reference>
<dbReference type="InterPro" id="IPR027437">
    <property type="entry name" value="Rbsml_uS13_C"/>
</dbReference>
<dbReference type="InterPro" id="IPR001892">
    <property type="entry name" value="Ribosomal_uS13"/>
</dbReference>
<dbReference type="AlphaFoldDB" id="A0AAW1Q4F9"/>
<organism evidence="8 9">
    <name type="scientific">Symbiochloris irregularis</name>
    <dbReference type="NCBI Taxonomy" id="706552"/>
    <lineage>
        <taxon>Eukaryota</taxon>
        <taxon>Viridiplantae</taxon>
        <taxon>Chlorophyta</taxon>
        <taxon>core chlorophytes</taxon>
        <taxon>Trebouxiophyceae</taxon>
        <taxon>Trebouxiales</taxon>
        <taxon>Trebouxiaceae</taxon>
        <taxon>Symbiochloris</taxon>
    </lineage>
</organism>
<keyword evidence="4" id="KW-0694">RNA-binding</keyword>
<keyword evidence="9" id="KW-1185">Reference proteome</keyword>
<dbReference type="GO" id="GO:0005739">
    <property type="term" value="C:mitochondrion"/>
    <property type="evidence" value="ECO:0007669"/>
    <property type="project" value="TreeGrafter"/>
</dbReference>
<dbReference type="PANTHER" id="PTHR10871:SF1">
    <property type="entry name" value="SMALL RIBOSOMAL SUBUNIT PROTEIN US13M"/>
    <property type="match status" value="1"/>
</dbReference>
<dbReference type="GO" id="GO:0015935">
    <property type="term" value="C:small ribosomal subunit"/>
    <property type="evidence" value="ECO:0007669"/>
    <property type="project" value="TreeGrafter"/>
</dbReference>
<evidence type="ECO:0000256" key="1">
    <source>
        <dbReference type="ARBA" id="ARBA00008080"/>
    </source>
</evidence>
<proteinExistence type="inferred from homology"/>
<dbReference type="PROSITE" id="PS50159">
    <property type="entry name" value="RIBOSOMAL_S13_2"/>
    <property type="match status" value="1"/>
</dbReference>
<dbReference type="InterPro" id="IPR018269">
    <property type="entry name" value="Ribosomal_uS13_CS"/>
</dbReference>
<dbReference type="PROSITE" id="PS00646">
    <property type="entry name" value="RIBOSOMAL_S13_1"/>
    <property type="match status" value="1"/>
</dbReference>
<dbReference type="InterPro" id="IPR019980">
    <property type="entry name" value="Ribosomal_uS13_bac-type"/>
</dbReference>
<dbReference type="Proteomes" id="UP001465755">
    <property type="component" value="Unassembled WGS sequence"/>
</dbReference>
<feature type="compositionally biased region" description="Basic residues" evidence="7">
    <location>
        <begin position="135"/>
        <end position="150"/>
    </location>
</feature>
<dbReference type="HAMAP" id="MF_01315">
    <property type="entry name" value="Ribosomal_uS13"/>
    <property type="match status" value="1"/>
</dbReference>
<name>A0AAW1Q4F9_9CHLO</name>
<evidence type="ECO:0000313" key="8">
    <source>
        <dbReference type="EMBL" id="KAK9815084.1"/>
    </source>
</evidence>
<dbReference type="GO" id="GO:0019843">
    <property type="term" value="F:rRNA binding"/>
    <property type="evidence" value="ECO:0007669"/>
    <property type="project" value="UniProtKB-KW"/>
</dbReference>
<evidence type="ECO:0000313" key="9">
    <source>
        <dbReference type="Proteomes" id="UP001465755"/>
    </source>
</evidence>
<dbReference type="PANTHER" id="PTHR10871">
    <property type="entry name" value="30S RIBOSOMAL PROTEIN S13/40S RIBOSOMAL PROTEIN S18"/>
    <property type="match status" value="1"/>
</dbReference>
<feature type="region of interest" description="Disordered" evidence="7">
    <location>
        <begin position="132"/>
        <end position="156"/>
    </location>
</feature>
<evidence type="ECO:0000256" key="6">
    <source>
        <dbReference type="ARBA" id="ARBA00023274"/>
    </source>
</evidence>
<dbReference type="Gene3D" id="1.10.8.50">
    <property type="match status" value="1"/>
</dbReference>
<dbReference type="FunFam" id="1.10.8.50:FF:000001">
    <property type="entry name" value="30S ribosomal protein S13"/>
    <property type="match status" value="1"/>
</dbReference>
<dbReference type="GO" id="GO:0006412">
    <property type="term" value="P:translation"/>
    <property type="evidence" value="ECO:0007669"/>
    <property type="project" value="InterPro"/>
</dbReference>
<evidence type="ECO:0000256" key="5">
    <source>
        <dbReference type="ARBA" id="ARBA00022980"/>
    </source>
</evidence>
<dbReference type="Pfam" id="PF00416">
    <property type="entry name" value="Ribosomal_S13"/>
    <property type="match status" value="1"/>
</dbReference>
<dbReference type="InterPro" id="IPR010979">
    <property type="entry name" value="Ribosomal_uS13-like_H2TH"/>
</dbReference>
<dbReference type="SUPFAM" id="SSF46946">
    <property type="entry name" value="S13-like H2TH domain"/>
    <property type="match status" value="1"/>
</dbReference>
<comment type="subunit">
    <text evidence="2">Part of the 30S ribosomal subunit.</text>
</comment>
<keyword evidence="5" id="KW-0689">Ribosomal protein</keyword>
<evidence type="ECO:0008006" key="10">
    <source>
        <dbReference type="Google" id="ProtNLM"/>
    </source>
</evidence>
<evidence type="ECO:0000256" key="7">
    <source>
        <dbReference type="SAM" id="MobiDB-lite"/>
    </source>
</evidence>
<comment type="caution">
    <text evidence="8">The sequence shown here is derived from an EMBL/GenBank/DDBJ whole genome shotgun (WGS) entry which is preliminary data.</text>
</comment>
<dbReference type="NCBIfam" id="TIGR03631">
    <property type="entry name" value="uS13_bact"/>
    <property type="match status" value="1"/>
</dbReference>
<evidence type="ECO:0000256" key="2">
    <source>
        <dbReference type="ARBA" id="ARBA00011458"/>
    </source>
</evidence>
<keyword evidence="3" id="KW-0699">rRNA-binding</keyword>
<evidence type="ECO:0000256" key="4">
    <source>
        <dbReference type="ARBA" id="ARBA00022884"/>
    </source>
</evidence>
<accession>A0AAW1Q4F9</accession>
<dbReference type="EMBL" id="JALJOQ010000001">
    <property type="protein sequence ID" value="KAK9815084.1"/>
    <property type="molecule type" value="Genomic_DNA"/>
</dbReference>
<comment type="similarity">
    <text evidence="1">Belongs to the universal ribosomal protein uS13 family.</text>
</comment>